<name>A0A103E2S9_9BURK</name>
<reference evidence="1 2" key="1">
    <citation type="submission" date="2015-11" db="EMBL/GenBank/DDBJ databases">
        <title>Expanding the genomic diversity of Burkholderia species for the development of highly accurate diagnostics.</title>
        <authorList>
            <person name="Sahl J."/>
            <person name="Keim P."/>
            <person name="Wagner D."/>
        </authorList>
    </citation>
    <scope>NUCLEOTIDE SEQUENCE [LARGE SCALE GENOMIC DNA]</scope>
    <source>
        <strain evidence="1 2">TSV85</strain>
    </source>
</reference>
<dbReference type="EMBL" id="LOWA01000031">
    <property type="protein sequence ID" value="KVE27314.1"/>
    <property type="molecule type" value="Genomic_DNA"/>
</dbReference>
<sequence>MAPMWAGRKVWTCAFFSKLRQTNGRIATAGRQGEALSLVDSAFVVRGMQVLYRASQQSHWSSALDSRIPNG</sequence>
<evidence type="ECO:0000313" key="1">
    <source>
        <dbReference type="EMBL" id="KVE27314.1"/>
    </source>
</evidence>
<dbReference type="AlphaFoldDB" id="A0A103E2S9"/>
<organism evidence="1 2">
    <name type="scientific">Burkholderia singularis</name>
    <dbReference type="NCBI Taxonomy" id="1503053"/>
    <lineage>
        <taxon>Bacteria</taxon>
        <taxon>Pseudomonadati</taxon>
        <taxon>Pseudomonadota</taxon>
        <taxon>Betaproteobacteria</taxon>
        <taxon>Burkholderiales</taxon>
        <taxon>Burkholderiaceae</taxon>
        <taxon>Burkholderia</taxon>
        <taxon>pseudomallei group</taxon>
    </lineage>
</organism>
<protein>
    <submittedName>
        <fullName evidence="1">Uncharacterized protein</fullName>
    </submittedName>
</protein>
<dbReference type="Proteomes" id="UP000062788">
    <property type="component" value="Unassembled WGS sequence"/>
</dbReference>
<proteinExistence type="predicted"/>
<evidence type="ECO:0000313" key="2">
    <source>
        <dbReference type="Proteomes" id="UP000062788"/>
    </source>
</evidence>
<comment type="caution">
    <text evidence="1">The sequence shown here is derived from an EMBL/GenBank/DDBJ whole genome shotgun (WGS) entry which is preliminary data.</text>
</comment>
<accession>A0A103E2S9</accession>
<keyword evidence="2" id="KW-1185">Reference proteome</keyword>
<gene>
    <name evidence="1" type="ORF">WS67_12535</name>
</gene>